<gene>
    <name evidence="7 8" type="primary">lgt</name>
    <name evidence="8" type="ORF">JJB07_17190</name>
</gene>
<dbReference type="InterPro" id="IPR001640">
    <property type="entry name" value="Lgt"/>
</dbReference>
<dbReference type="PANTHER" id="PTHR30589:SF0">
    <property type="entry name" value="PHOSPHATIDYLGLYCEROL--PROLIPOPROTEIN DIACYLGLYCERYL TRANSFERASE"/>
    <property type="match status" value="1"/>
</dbReference>
<keyword evidence="3 7" id="KW-0808">Transferase</keyword>
<evidence type="ECO:0000313" key="8">
    <source>
        <dbReference type="EMBL" id="MBL0388342.1"/>
    </source>
</evidence>
<evidence type="ECO:0000256" key="4">
    <source>
        <dbReference type="ARBA" id="ARBA00022692"/>
    </source>
</evidence>
<reference evidence="8 9" key="1">
    <citation type="submission" date="2021-01" db="EMBL/GenBank/DDBJ databases">
        <title>Tumebacillus sp. strain ITR2 16S ribosomal RNA gene Genome sequencing and assembly.</title>
        <authorList>
            <person name="Kang M."/>
        </authorList>
    </citation>
    <scope>NUCLEOTIDE SEQUENCE [LARGE SCALE GENOMIC DNA]</scope>
    <source>
        <strain evidence="8 9">ITR2</strain>
    </source>
</reference>
<dbReference type="RefSeq" id="WP_201637163.1">
    <property type="nucleotide sequence ID" value="NZ_JAEQNB010000005.1"/>
</dbReference>
<name>A0ABS1JDI3_9BACL</name>
<comment type="pathway">
    <text evidence="7">Protein modification; lipoprotein biosynthesis (diacylglyceryl transfer).</text>
</comment>
<evidence type="ECO:0000256" key="5">
    <source>
        <dbReference type="ARBA" id="ARBA00022989"/>
    </source>
</evidence>
<dbReference type="EC" id="2.5.1.145" evidence="7"/>
<dbReference type="HAMAP" id="MF_01147">
    <property type="entry name" value="Lgt"/>
    <property type="match status" value="1"/>
</dbReference>
<evidence type="ECO:0000256" key="2">
    <source>
        <dbReference type="ARBA" id="ARBA00022475"/>
    </source>
</evidence>
<comment type="caution">
    <text evidence="8">The sequence shown here is derived from an EMBL/GenBank/DDBJ whole genome shotgun (WGS) entry which is preliminary data.</text>
</comment>
<keyword evidence="4 7" id="KW-0812">Transmembrane</keyword>
<feature type="transmembrane region" description="Helical" evidence="7">
    <location>
        <begin position="15"/>
        <end position="33"/>
    </location>
</feature>
<dbReference type="Proteomes" id="UP000602284">
    <property type="component" value="Unassembled WGS sequence"/>
</dbReference>
<evidence type="ECO:0000313" key="9">
    <source>
        <dbReference type="Proteomes" id="UP000602284"/>
    </source>
</evidence>
<keyword evidence="6 7" id="KW-0472">Membrane</keyword>
<dbReference type="GO" id="GO:0016740">
    <property type="term" value="F:transferase activity"/>
    <property type="evidence" value="ECO:0007669"/>
    <property type="project" value="UniProtKB-KW"/>
</dbReference>
<dbReference type="EMBL" id="JAEQNB010000005">
    <property type="protein sequence ID" value="MBL0388342.1"/>
    <property type="molecule type" value="Genomic_DNA"/>
</dbReference>
<comment type="catalytic activity">
    <reaction evidence="7">
        <text>L-cysteinyl-[prolipoprotein] + a 1,2-diacyl-sn-glycero-3-phospho-(1'-sn-glycerol) = an S-1,2-diacyl-sn-glyceryl-L-cysteinyl-[prolipoprotein] + sn-glycerol 1-phosphate + H(+)</text>
        <dbReference type="Rhea" id="RHEA:56712"/>
        <dbReference type="Rhea" id="RHEA-COMP:14679"/>
        <dbReference type="Rhea" id="RHEA-COMP:14680"/>
        <dbReference type="ChEBI" id="CHEBI:15378"/>
        <dbReference type="ChEBI" id="CHEBI:29950"/>
        <dbReference type="ChEBI" id="CHEBI:57685"/>
        <dbReference type="ChEBI" id="CHEBI:64716"/>
        <dbReference type="ChEBI" id="CHEBI:140658"/>
        <dbReference type="EC" id="2.5.1.145"/>
    </reaction>
</comment>
<keyword evidence="2 7" id="KW-1003">Cell membrane</keyword>
<keyword evidence="9" id="KW-1185">Reference proteome</keyword>
<dbReference type="Pfam" id="PF01790">
    <property type="entry name" value="LGT"/>
    <property type="match status" value="1"/>
</dbReference>
<comment type="subcellular location">
    <subcellularLocation>
        <location evidence="7">Cell membrane</location>
        <topology evidence="7">Multi-pass membrane protein</topology>
    </subcellularLocation>
</comment>
<accession>A0ABS1JDI3</accession>
<protein>
    <recommendedName>
        <fullName evidence="7">Phosphatidylglycerol--prolipoprotein diacylglyceryl transferase</fullName>
        <ecNumber evidence="7">2.5.1.145</ecNumber>
    </recommendedName>
</protein>
<dbReference type="PANTHER" id="PTHR30589">
    <property type="entry name" value="PROLIPOPROTEIN DIACYLGLYCERYL TRANSFERASE"/>
    <property type="match status" value="1"/>
</dbReference>
<evidence type="ECO:0000256" key="6">
    <source>
        <dbReference type="ARBA" id="ARBA00023136"/>
    </source>
</evidence>
<evidence type="ECO:0000256" key="1">
    <source>
        <dbReference type="ARBA" id="ARBA00007150"/>
    </source>
</evidence>
<proteinExistence type="inferred from homology"/>
<sequence length="271" mass="30344">MHQILFHIGSYEVRAYGTIVAIAILLAAGLTMYMAKQAGKYEEHVLGLVIWAIVGSIIGARFWQVFFFEWHYYSQHLSEMFAIWNGGMSIQGGLVGGFVGGGLYTYFNKIHFWEFADLAAPGVILGQAVGRIACLMNGDAFGSPTGSNFGLVYPPGTFAYDTYGDQPLWPAEVWEGQWDLIVLALLFILKMRKQPTGYLFLYYNILYSFGRLMLEFLRGDTDRFAGLTAAQWTSLVVIVLAIGVMIYLKFKPAKTSEPRDKQEERGTPNPV</sequence>
<comment type="similarity">
    <text evidence="1 7">Belongs to the Lgt family.</text>
</comment>
<comment type="function">
    <text evidence="7">Catalyzes the transfer of the diacylglyceryl group from phosphatidylglycerol to the sulfhydryl group of the N-terminal cysteine of a prolipoprotein, the first step in the formation of mature lipoproteins.</text>
</comment>
<organism evidence="8 9">
    <name type="scientific">Tumebacillus amylolyticus</name>
    <dbReference type="NCBI Taxonomy" id="2801339"/>
    <lineage>
        <taxon>Bacteria</taxon>
        <taxon>Bacillati</taxon>
        <taxon>Bacillota</taxon>
        <taxon>Bacilli</taxon>
        <taxon>Bacillales</taxon>
        <taxon>Alicyclobacillaceae</taxon>
        <taxon>Tumebacillus</taxon>
    </lineage>
</organism>
<evidence type="ECO:0000256" key="3">
    <source>
        <dbReference type="ARBA" id="ARBA00022679"/>
    </source>
</evidence>
<feature type="transmembrane region" description="Helical" evidence="7">
    <location>
        <begin position="199"/>
        <end position="217"/>
    </location>
</feature>
<evidence type="ECO:0000256" key="7">
    <source>
        <dbReference type="HAMAP-Rule" id="MF_01147"/>
    </source>
</evidence>
<feature type="binding site" evidence="7">
    <location>
        <position position="131"/>
    </location>
    <ligand>
        <name>a 1,2-diacyl-sn-glycero-3-phospho-(1'-sn-glycerol)</name>
        <dbReference type="ChEBI" id="CHEBI:64716"/>
    </ligand>
</feature>
<feature type="transmembrane region" description="Helical" evidence="7">
    <location>
        <begin position="45"/>
        <end position="63"/>
    </location>
</feature>
<feature type="transmembrane region" description="Helical" evidence="7">
    <location>
        <begin position="229"/>
        <end position="248"/>
    </location>
</feature>
<feature type="transmembrane region" description="Helical" evidence="7">
    <location>
        <begin position="83"/>
        <end position="107"/>
    </location>
</feature>
<dbReference type="NCBIfam" id="TIGR00544">
    <property type="entry name" value="lgt"/>
    <property type="match status" value="1"/>
</dbReference>
<keyword evidence="5 7" id="KW-1133">Transmembrane helix</keyword>